<dbReference type="GO" id="GO:0006281">
    <property type="term" value="P:DNA repair"/>
    <property type="evidence" value="ECO:0007669"/>
    <property type="project" value="UniProtKB-KW"/>
</dbReference>
<dbReference type="Gene3D" id="1.10.10.60">
    <property type="entry name" value="Homeodomain-like"/>
    <property type="match status" value="1"/>
</dbReference>
<comment type="similarity">
    <text evidence="2">Belongs to the MGMT family.</text>
</comment>
<dbReference type="Gene3D" id="3.30.160.70">
    <property type="entry name" value="Methylated DNA-protein cysteine methyltransferase domain"/>
    <property type="match status" value="1"/>
</dbReference>
<dbReference type="InterPro" id="IPR001497">
    <property type="entry name" value="MethylDNA_cys_MeTrfase_AS"/>
</dbReference>
<dbReference type="PANTHER" id="PTHR10815:SF13">
    <property type="entry name" value="METHYLATED-DNA--PROTEIN-CYSTEINE METHYLTRANSFERASE"/>
    <property type="match status" value="1"/>
</dbReference>
<dbReference type="RefSeq" id="WP_200359259.1">
    <property type="nucleotide sequence ID" value="NZ_JAENIL010000084.1"/>
</dbReference>
<evidence type="ECO:0000256" key="7">
    <source>
        <dbReference type="ARBA" id="ARBA00023015"/>
    </source>
</evidence>
<dbReference type="SUPFAM" id="SSF46767">
    <property type="entry name" value="Methylated DNA-protein cysteine methyltransferase, C-terminal domain"/>
    <property type="match status" value="1"/>
</dbReference>
<name>A0A934VUB5_9BACT</name>
<gene>
    <name evidence="12" type="ORF">JIN87_26020</name>
</gene>
<dbReference type="InterPro" id="IPR014048">
    <property type="entry name" value="MethylDNA_cys_MeTrfase_DNA-bd"/>
</dbReference>
<keyword evidence="4 12" id="KW-0489">Methyltransferase</keyword>
<dbReference type="SMART" id="SM00342">
    <property type="entry name" value="HTH_ARAC"/>
    <property type="match status" value="1"/>
</dbReference>
<dbReference type="NCBIfam" id="TIGR00589">
    <property type="entry name" value="ogt"/>
    <property type="match status" value="1"/>
</dbReference>
<proteinExistence type="inferred from homology"/>
<dbReference type="InterPro" id="IPR009057">
    <property type="entry name" value="Homeodomain-like_sf"/>
</dbReference>
<dbReference type="Pfam" id="PF12833">
    <property type="entry name" value="HTH_18"/>
    <property type="match status" value="1"/>
</dbReference>
<protein>
    <recommendedName>
        <fullName evidence="3">methylated-DNA--[protein]-cysteine S-methyltransferase</fullName>
        <ecNumber evidence="3">2.1.1.63</ecNumber>
    </recommendedName>
</protein>
<dbReference type="Pfam" id="PF02870">
    <property type="entry name" value="Methyltransf_1N"/>
    <property type="match status" value="1"/>
</dbReference>
<evidence type="ECO:0000256" key="6">
    <source>
        <dbReference type="ARBA" id="ARBA00022763"/>
    </source>
</evidence>
<feature type="domain" description="HTH araC/xylS-type" evidence="11">
    <location>
        <begin position="8"/>
        <end position="105"/>
    </location>
</feature>
<dbReference type="FunFam" id="1.10.10.10:FF:000214">
    <property type="entry name" value="Methylated-DNA--protein-cysteine methyltransferase"/>
    <property type="match status" value="1"/>
</dbReference>
<dbReference type="AlphaFoldDB" id="A0A934VUB5"/>
<evidence type="ECO:0000256" key="2">
    <source>
        <dbReference type="ARBA" id="ARBA00008711"/>
    </source>
</evidence>
<dbReference type="SUPFAM" id="SSF46689">
    <property type="entry name" value="Homeodomain-like"/>
    <property type="match status" value="1"/>
</dbReference>
<evidence type="ECO:0000256" key="8">
    <source>
        <dbReference type="ARBA" id="ARBA00023163"/>
    </source>
</evidence>
<evidence type="ECO:0000256" key="3">
    <source>
        <dbReference type="ARBA" id="ARBA00011918"/>
    </source>
</evidence>
<dbReference type="InterPro" id="IPR036631">
    <property type="entry name" value="MGMT_N_sf"/>
</dbReference>
<evidence type="ECO:0000256" key="4">
    <source>
        <dbReference type="ARBA" id="ARBA00022603"/>
    </source>
</evidence>
<dbReference type="PANTHER" id="PTHR10815">
    <property type="entry name" value="METHYLATED-DNA--PROTEIN-CYSTEINE METHYLTRANSFERASE"/>
    <property type="match status" value="1"/>
</dbReference>
<evidence type="ECO:0000256" key="1">
    <source>
        <dbReference type="ARBA" id="ARBA00001286"/>
    </source>
</evidence>
<dbReference type="PROSITE" id="PS01124">
    <property type="entry name" value="HTH_ARAC_FAMILY_2"/>
    <property type="match status" value="1"/>
</dbReference>
<comment type="catalytic activity">
    <reaction evidence="10">
        <text>a 6-O-methyl-2'-deoxyguanosine in DNA + L-cysteinyl-[protein] = S-methyl-L-cysteinyl-[protein] + a 2'-deoxyguanosine in DNA</text>
        <dbReference type="Rhea" id="RHEA:24000"/>
        <dbReference type="Rhea" id="RHEA-COMP:10131"/>
        <dbReference type="Rhea" id="RHEA-COMP:10132"/>
        <dbReference type="Rhea" id="RHEA-COMP:11367"/>
        <dbReference type="Rhea" id="RHEA-COMP:11368"/>
        <dbReference type="ChEBI" id="CHEBI:29950"/>
        <dbReference type="ChEBI" id="CHEBI:82612"/>
        <dbReference type="ChEBI" id="CHEBI:85445"/>
        <dbReference type="ChEBI" id="CHEBI:85448"/>
        <dbReference type="EC" id="2.1.1.63"/>
    </reaction>
</comment>
<dbReference type="SUPFAM" id="SSF53155">
    <property type="entry name" value="Methylated DNA-protein cysteine methyltransferase domain"/>
    <property type="match status" value="1"/>
</dbReference>
<evidence type="ECO:0000256" key="5">
    <source>
        <dbReference type="ARBA" id="ARBA00022679"/>
    </source>
</evidence>
<dbReference type="GO" id="GO:0032259">
    <property type="term" value="P:methylation"/>
    <property type="evidence" value="ECO:0007669"/>
    <property type="project" value="UniProtKB-KW"/>
</dbReference>
<evidence type="ECO:0000313" key="13">
    <source>
        <dbReference type="Proteomes" id="UP000617628"/>
    </source>
</evidence>
<dbReference type="InterPro" id="IPR036388">
    <property type="entry name" value="WH-like_DNA-bd_sf"/>
</dbReference>
<sequence length="277" mass="30504">MSDYERIASIIRFLEREQIEQPSLAALSEYAGLSRHHLHRLFSSWAGVTPKDFLQCLTAERAKELLLKGSSVLDTSYEVGLSGPGRLHDLCVNLEAATPGEIKSAGAGWDIVYGFAESPFGRFLAAESPRGICHLSFGDEGRETEAVAQLRGEWEAAAFSRDDSWANDLSTQIFSVSEAAKAKHPLRALVRGSEFQLLVWRALLRIPHGELVSYGALAEELDKPKAARAVGNAVGKNQLAYLIPCHRVIRETGVVGNYRWGSIRKRAMLVWEAGTRA</sequence>
<keyword evidence="8" id="KW-0804">Transcription</keyword>
<keyword evidence="5 12" id="KW-0808">Transferase</keyword>
<dbReference type="InterPro" id="IPR018060">
    <property type="entry name" value="HTH_AraC"/>
</dbReference>
<dbReference type="GO" id="GO:0003908">
    <property type="term" value="F:methylated-DNA-[protein]-cysteine S-methyltransferase activity"/>
    <property type="evidence" value="ECO:0007669"/>
    <property type="project" value="UniProtKB-EC"/>
</dbReference>
<dbReference type="EC" id="2.1.1.63" evidence="3"/>
<accession>A0A934VUB5</accession>
<dbReference type="CDD" id="cd06445">
    <property type="entry name" value="ATase"/>
    <property type="match status" value="1"/>
</dbReference>
<dbReference type="Gene3D" id="1.10.10.10">
    <property type="entry name" value="Winged helix-like DNA-binding domain superfamily/Winged helix DNA-binding domain"/>
    <property type="match status" value="1"/>
</dbReference>
<keyword evidence="13" id="KW-1185">Reference proteome</keyword>
<dbReference type="InterPro" id="IPR008332">
    <property type="entry name" value="MethylG_MeTrfase_N"/>
</dbReference>
<dbReference type="InterPro" id="IPR036217">
    <property type="entry name" value="MethylDNA_cys_MeTrfase_DNAb"/>
</dbReference>
<dbReference type="PROSITE" id="PS00374">
    <property type="entry name" value="MGMT"/>
    <property type="match status" value="1"/>
</dbReference>
<evidence type="ECO:0000259" key="11">
    <source>
        <dbReference type="PROSITE" id="PS01124"/>
    </source>
</evidence>
<keyword evidence="7" id="KW-0805">Transcription regulation</keyword>
<dbReference type="GO" id="GO:0003700">
    <property type="term" value="F:DNA-binding transcription factor activity"/>
    <property type="evidence" value="ECO:0007669"/>
    <property type="project" value="InterPro"/>
</dbReference>
<dbReference type="Pfam" id="PF01035">
    <property type="entry name" value="DNA_binding_1"/>
    <property type="match status" value="1"/>
</dbReference>
<reference evidence="12" key="1">
    <citation type="submission" date="2021-01" db="EMBL/GenBank/DDBJ databases">
        <title>Modified the classification status of verrucomicrobia.</title>
        <authorList>
            <person name="Feng X."/>
        </authorList>
    </citation>
    <scope>NUCLEOTIDE SEQUENCE</scope>
    <source>
        <strain evidence="12">KCTC 13126</strain>
    </source>
</reference>
<evidence type="ECO:0000256" key="10">
    <source>
        <dbReference type="ARBA" id="ARBA00049348"/>
    </source>
</evidence>
<dbReference type="Proteomes" id="UP000617628">
    <property type="component" value="Unassembled WGS sequence"/>
</dbReference>
<evidence type="ECO:0000313" key="12">
    <source>
        <dbReference type="EMBL" id="MBK1880369.1"/>
    </source>
</evidence>
<dbReference type="EMBL" id="JAENIL010000084">
    <property type="protein sequence ID" value="MBK1880369.1"/>
    <property type="molecule type" value="Genomic_DNA"/>
</dbReference>
<evidence type="ECO:0000256" key="9">
    <source>
        <dbReference type="ARBA" id="ARBA00023204"/>
    </source>
</evidence>
<keyword evidence="6" id="KW-0227">DNA damage</keyword>
<dbReference type="GO" id="GO:0043565">
    <property type="term" value="F:sequence-specific DNA binding"/>
    <property type="evidence" value="ECO:0007669"/>
    <property type="project" value="InterPro"/>
</dbReference>
<comment type="caution">
    <text evidence="12">The sequence shown here is derived from an EMBL/GenBank/DDBJ whole genome shotgun (WGS) entry which is preliminary data.</text>
</comment>
<comment type="catalytic activity">
    <reaction evidence="1">
        <text>a 4-O-methyl-thymidine in DNA + L-cysteinyl-[protein] = a thymidine in DNA + S-methyl-L-cysteinyl-[protein]</text>
        <dbReference type="Rhea" id="RHEA:53428"/>
        <dbReference type="Rhea" id="RHEA-COMP:10131"/>
        <dbReference type="Rhea" id="RHEA-COMP:10132"/>
        <dbReference type="Rhea" id="RHEA-COMP:13555"/>
        <dbReference type="Rhea" id="RHEA-COMP:13556"/>
        <dbReference type="ChEBI" id="CHEBI:29950"/>
        <dbReference type="ChEBI" id="CHEBI:82612"/>
        <dbReference type="ChEBI" id="CHEBI:137386"/>
        <dbReference type="ChEBI" id="CHEBI:137387"/>
        <dbReference type="EC" id="2.1.1.63"/>
    </reaction>
</comment>
<organism evidence="12 13">
    <name type="scientific">Pelagicoccus mobilis</name>
    <dbReference type="NCBI Taxonomy" id="415221"/>
    <lineage>
        <taxon>Bacteria</taxon>
        <taxon>Pseudomonadati</taxon>
        <taxon>Verrucomicrobiota</taxon>
        <taxon>Opitutia</taxon>
        <taxon>Puniceicoccales</taxon>
        <taxon>Pelagicoccaceae</taxon>
        <taxon>Pelagicoccus</taxon>
    </lineage>
</organism>
<keyword evidence="9" id="KW-0234">DNA repair</keyword>